<dbReference type="EMBL" id="AP017895">
    <property type="protein sequence ID" value="BAV87032.1"/>
    <property type="molecule type" value="Genomic_DNA"/>
</dbReference>
<evidence type="ECO:0000313" key="3">
    <source>
        <dbReference type="Proteomes" id="UP000250241"/>
    </source>
</evidence>
<evidence type="ECO:0000313" key="2">
    <source>
        <dbReference type="EMBL" id="BAV87032.1"/>
    </source>
</evidence>
<reference evidence="2 3" key="1">
    <citation type="submission" date="2016-10" db="EMBL/GenBank/DDBJ databases">
        <title>Genome sequence of Rothia aeria strain JCM11412.</title>
        <authorList>
            <person name="Nambu T."/>
        </authorList>
    </citation>
    <scope>NUCLEOTIDE SEQUENCE [LARGE SCALE GENOMIC DNA]</scope>
    <source>
        <strain evidence="2 3">JCM 11412</strain>
    </source>
</reference>
<organism evidence="2 3">
    <name type="scientific">Rothia aeria</name>
    <dbReference type="NCBI Taxonomy" id="172042"/>
    <lineage>
        <taxon>Bacteria</taxon>
        <taxon>Bacillati</taxon>
        <taxon>Actinomycetota</taxon>
        <taxon>Actinomycetes</taxon>
        <taxon>Micrococcales</taxon>
        <taxon>Micrococcaceae</taxon>
        <taxon>Rothia</taxon>
    </lineage>
</organism>
<gene>
    <name evidence="2" type="ORF">RA11412_0733</name>
</gene>
<accession>A0A2Z5QX79</accession>
<keyword evidence="1" id="KW-0175">Coiled coil</keyword>
<sequence length="186" mass="21160">MGVPVVALVPDAFTEMRLTGVMKHYGVGEFITPLEMLGTAIPSLLLDAAVQLNDPELGATFTELQAPRRAEVLGALAEWRQYVWERISGNDEAREPQNLPKVHQVEALNEPLRGVNRAARRLLRRTSLEAGNEWALSDRMHSWEDARRREIEEKDREIAGLRERAEAAERKLAEYQGSLLKRILRR</sequence>
<dbReference type="AlphaFoldDB" id="A0A2Z5QX79"/>
<dbReference type="KEGG" id="raj:RA11412_0733"/>
<feature type="coiled-coil region" evidence="1">
    <location>
        <begin position="144"/>
        <end position="178"/>
    </location>
</feature>
<proteinExistence type="predicted"/>
<protein>
    <submittedName>
        <fullName evidence="2">Uncharacterized protein</fullName>
    </submittedName>
</protein>
<keyword evidence="3" id="KW-1185">Reference proteome</keyword>
<dbReference type="Proteomes" id="UP000250241">
    <property type="component" value="Chromosome"/>
</dbReference>
<evidence type="ECO:0000256" key="1">
    <source>
        <dbReference type="SAM" id="Coils"/>
    </source>
</evidence>
<name>A0A2Z5QX79_9MICC</name>